<sequence>MEYTQEMKDLITQFRAEWKKHDDERDEGLPTEIPEVIRHNDISYGPYGKYNLLDLNLPKNYSGKLPVIINIHGGGFFYGSKETYQFYCMFLAKQGFAVVNFNYRLAPDYQFPANVEDIDHVYNWLSTNAEKYNLDLNNVFLVGDSAGGQMVTQMSAIYTNPEYRHMFGLRNPDFTIRAGATNCGGFITENYHKIPKEQKIMYAAGLYFATHQDTATVDLTKLEDYIPKQMLPLYVMTANKDFVREQSIMLDKFLTEHKIAHEFHEYGDADHERQHVFHINQKDELAKKCNLDEIRFFKEHMA</sequence>
<reference evidence="3 4" key="1">
    <citation type="journal article" date="2015" name="Genome Announc.">
        <title>Expanding the biotechnology potential of lactobacilli through comparative genomics of 213 strains and associated genera.</title>
        <authorList>
            <person name="Sun Z."/>
            <person name="Harris H.M."/>
            <person name="McCann A."/>
            <person name="Guo C."/>
            <person name="Argimon S."/>
            <person name="Zhang W."/>
            <person name="Yang X."/>
            <person name="Jeffery I.B."/>
            <person name="Cooney J.C."/>
            <person name="Kagawa T.F."/>
            <person name="Liu W."/>
            <person name="Song Y."/>
            <person name="Salvetti E."/>
            <person name="Wrobel A."/>
            <person name="Rasinkangas P."/>
            <person name="Parkhill J."/>
            <person name="Rea M.C."/>
            <person name="O'Sullivan O."/>
            <person name="Ritari J."/>
            <person name="Douillard F.P."/>
            <person name="Paul Ross R."/>
            <person name="Yang R."/>
            <person name="Briner A.E."/>
            <person name="Felis G.E."/>
            <person name="de Vos W.M."/>
            <person name="Barrangou R."/>
            <person name="Klaenhammer T.R."/>
            <person name="Caufield P.W."/>
            <person name="Cui Y."/>
            <person name="Zhang H."/>
            <person name="O'Toole P.W."/>
        </authorList>
    </citation>
    <scope>NUCLEOTIDE SEQUENCE [LARGE SCALE GENOMIC DNA]</scope>
    <source>
        <strain evidence="3 4">DSM 16761</strain>
    </source>
</reference>
<dbReference type="AlphaFoldDB" id="A0A0R1VIT1"/>
<dbReference type="RefSeq" id="WP_025014518.1">
    <property type="nucleotide sequence ID" value="NZ_AZFU01000034.1"/>
</dbReference>
<dbReference type="Pfam" id="PF07859">
    <property type="entry name" value="Abhydrolase_3"/>
    <property type="match status" value="1"/>
</dbReference>
<name>A0A0R1VIT1_9LACO</name>
<gene>
    <name evidence="3" type="ORF">FC59_GL001282</name>
</gene>
<evidence type="ECO:0000313" key="3">
    <source>
        <dbReference type="EMBL" id="KRM02902.1"/>
    </source>
</evidence>
<evidence type="ECO:0000256" key="1">
    <source>
        <dbReference type="ARBA" id="ARBA00022801"/>
    </source>
</evidence>
<dbReference type="GO" id="GO:0016787">
    <property type="term" value="F:hydrolase activity"/>
    <property type="evidence" value="ECO:0007669"/>
    <property type="project" value="UniProtKB-KW"/>
</dbReference>
<evidence type="ECO:0000259" key="2">
    <source>
        <dbReference type="Pfam" id="PF07859"/>
    </source>
</evidence>
<organism evidence="3 4">
    <name type="scientific">Lactobacillus kitasatonis DSM 16761 = JCM 1039</name>
    <dbReference type="NCBI Taxonomy" id="1423767"/>
    <lineage>
        <taxon>Bacteria</taxon>
        <taxon>Bacillati</taxon>
        <taxon>Bacillota</taxon>
        <taxon>Bacilli</taxon>
        <taxon>Lactobacillales</taxon>
        <taxon>Lactobacillaceae</taxon>
        <taxon>Lactobacillus</taxon>
    </lineage>
</organism>
<dbReference type="InterPro" id="IPR029058">
    <property type="entry name" value="AB_hydrolase_fold"/>
</dbReference>
<dbReference type="eggNOG" id="COG0657">
    <property type="taxonomic scope" value="Bacteria"/>
</dbReference>
<protein>
    <submittedName>
        <fullName evidence="3">Hydrolase, alpha beta domain protein</fullName>
    </submittedName>
</protein>
<dbReference type="Proteomes" id="UP000051307">
    <property type="component" value="Unassembled WGS sequence"/>
</dbReference>
<keyword evidence="1 3" id="KW-0378">Hydrolase</keyword>
<proteinExistence type="predicted"/>
<dbReference type="Gene3D" id="3.40.50.1820">
    <property type="entry name" value="alpha/beta hydrolase"/>
    <property type="match status" value="1"/>
</dbReference>
<accession>A0A0R1VIT1</accession>
<comment type="caution">
    <text evidence="3">The sequence shown here is derived from an EMBL/GenBank/DDBJ whole genome shotgun (WGS) entry which is preliminary data.</text>
</comment>
<dbReference type="PATRIC" id="fig|1423767.3.peg.1332"/>
<evidence type="ECO:0000313" key="4">
    <source>
        <dbReference type="Proteomes" id="UP000051307"/>
    </source>
</evidence>
<dbReference type="EMBL" id="AZFU01000034">
    <property type="protein sequence ID" value="KRM02902.1"/>
    <property type="molecule type" value="Genomic_DNA"/>
</dbReference>
<dbReference type="InterPro" id="IPR013094">
    <property type="entry name" value="AB_hydrolase_3"/>
</dbReference>
<dbReference type="SUPFAM" id="SSF53474">
    <property type="entry name" value="alpha/beta-Hydrolases"/>
    <property type="match status" value="1"/>
</dbReference>
<feature type="domain" description="Alpha/beta hydrolase fold-3" evidence="2">
    <location>
        <begin position="68"/>
        <end position="272"/>
    </location>
</feature>
<dbReference type="PANTHER" id="PTHR48081">
    <property type="entry name" value="AB HYDROLASE SUPERFAMILY PROTEIN C4A8.06C"/>
    <property type="match status" value="1"/>
</dbReference>
<dbReference type="InterPro" id="IPR050300">
    <property type="entry name" value="GDXG_lipolytic_enzyme"/>
</dbReference>
<dbReference type="OrthoDB" id="9815425at2"/>